<evidence type="ECO:0000256" key="2">
    <source>
        <dbReference type="ARBA" id="ARBA00022786"/>
    </source>
</evidence>
<dbReference type="PANTHER" id="PTHR22852:SF0">
    <property type="entry name" value="DENTICLELESS PROTEIN HOMOLOG"/>
    <property type="match status" value="1"/>
</dbReference>
<dbReference type="AlphaFoldDB" id="A0A2R6NM89"/>
<gene>
    <name evidence="5" type="ORF">PHLCEN_2v10751</name>
</gene>
<comment type="caution">
    <text evidence="5">The sequence shown here is derived from an EMBL/GenBank/DDBJ whole genome shotgun (WGS) entry which is preliminary data.</text>
</comment>
<keyword evidence="6" id="KW-1185">Reference proteome</keyword>
<dbReference type="OrthoDB" id="2096344at2759"/>
<dbReference type="GO" id="GO:0043161">
    <property type="term" value="P:proteasome-mediated ubiquitin-dependent protein catabolic process"/>
    <property type="evidence" value="ECO:0007669"/>
    <property type="project" value="TreeGrafter"/>
</dbReference>
<accession>A0A2R6NM89</accession>
<comment type="pathway">
    <text evidence="1">Protein modification; protein ubiquitination.</text>
</comment>
<dbReference type="InterPro" id="IPR036322">
    <property type="entry name" value="WD40_repeat_dom_sf"/>
</dbReference>
<protein>
    <submittedName>
        <fullName evidence="5">Uncharacterized protein</fullName>
    </submittedName>
</protein>
<proteinExistence type="inferred from homology"/>
<dbReference type="SUPFAM" id="SSF50978">
    <property type="entry name" value="WD40 repeat-like"/>
    <property type="match status" value="1"/>
</dbReference>
<feature type="repeat" description="WD" evidence="4">
    <location>
        <begin position="225"/>
        <end position="254"/>
    </location>
</feature>
<dbReference type="InterPro" id="IPR051865">
    <property type="entry name" value="WD-repeat_CDT2_adapter"/>
</dbReference>
<dbReference type="Gene3D" id="2.130.10.10">
    <property type="entry name" value="YVTN repeat-like/Quinoprotein amine dehydrogenase"/>
    <property type="match status" value="1"/>
</dbReference>
<dbReference type="EMBL" id="MLYV02001076">
    <property type="protein sequence ID" value="PSR73459.1"/>
    <property type="molecule type" value="Genomic_DNA"/>
</dbReference>
<evidence type="ECO:0000313" key="5">
    <source>
        <dbReference type="EMBL" id="PSR73459.1"/>
    </source>
</evidence>
<dbReference type="InterPro" id="IPR001680">
    <property type="entry name" value="WD40_rpt"/>
</dbReference>
<comment type="similarity">
    <text evidence="3">Belongs to the WD repeat cdt2 family.</text>
</comment>
<evidence type="ECO:0000256" key="3">
    <source>
        <dbReference type="ARBA" id="ARBA00038344"/>
    </source>
</evidence>
<dbReference type="STRING" id="98765.A0A2R6NM89"/>
<dbReference type="InterPro" id="IPR015943">
    <property type="entry name" value="WD40/YVTN_repeat-like_dom_sf"/>
</dbReference>
<name>A0A2R6NM89_9APHY</name>
<dbReference type="Pfam" id="PF00400">
    <property type="entry name" value="WD40"/>
    <property type="match status" value="3"/>
</dbReference>
<dbReference type="GO" id="GO:0005634">
    <property type="term" value="C:nucleus"/>
    <property type="evidence" value="ECO:0007669"/>
    <property type="project" value="TreeGrafter"/>
</dbReference>
<evidence type="ECO:0000256" key="4">
    <source>
        <dbReference type="PROSITE-ProRule" id="PRU00221"/>
    </source>
</evidence>
<dbReference type="PANTHER" id="PTHR22852">
    <property type="entry name" value="LETHAL 2 DENTICLELESS PROTEIN RETINOIC ACID-REGULATED NUCLEAR MATRIX-ASSOCIATED PROTEIN"/>
    <property type="match status" value="1"/>
</dbReference>
<dbReference type="PROSITE" id="PS50082">
    <property type="entry name" value="WD_REPEATS_2"/>
    <property type="match status" value="1"/>
</dbReference>
<sequence length="282" mass="30691">MICLWDLRVGDADEFLKKPVMVINKAHGTGRTAGRKGKLTAPPARGVTSVCFSGCDEYGVISGGSYDGVLRQWDLRYLSSKRYTSGQNSVPKAITSPSLLSSADPTTYKGDRRARGITSLVVGSGASAGLLFALSNDSRVHTYDMSTLEPLSGWTEDPSNDLWSYGHENMHTNSFYVRLAMSPCGRWLASGGAANGSVYLFDVTSSSANRRGPAFSDGRGLGVELQGQKGEVGAVDWAEGMVACCADDGTVRIWRQDLETYRSCEDDPEEMKWRWSWSANIR</sequence>
<organism evidence="5 6">
    <name type="scientific">Hermanssonia centrifuga</name>
    <dbReference type="NCBI Taxonomy" id="98765"/>
    <lineage>
        <taxon>Eukaryota</taxon>
        <taxon>Fungi</taxon>
        <taxon>Dikarya</taxon>
        <taxon>Basidiomycota</taxon>
        <taxon>Agaricomycotina</taxon>
        <taxon>Agaricomycetes</taxon>
        <taxon>Polyporales</taxon>
        <taxon>Meruliaceae</taxon>
        <taxon>Hermanssonia</taxon>
    </lineage>
</organism>
<dbReference type="GO" id="GO:0030674">
    <property type="term" value="F:protein-macromolecule adaptor activity"/>
    <property type="evidence" value="ECO:0007669"/>
    <property type="project" value="TreeGrafter"/>
</dbReference>
<evidence type="ECO:0000256" key="1">
    <source>
        <dbReference type="ARBA" id="ARBA00004906"/>
    </source>
</evidence>
<keyword evidence="2" id="KW-0833">Ubl conjugation pathway</keyword>
<evidence type="ECO:0000313" key="6">
    <source>
        <dbReference type="Proteomes" id="UP000186601"/>
    </source>
</evidence>
<keyword evidence="4" id="KW-0853">WD repeat</keyword>
<reference evidence="5 6" key="1">
    <citation type="submission" date="2018-02" db="EMBL/GenBank/DDBJ databases">
        <title>Genome sequence of the basidiomycete white-rot fungus Phlebia centrifuga.</title>
        <authorList>
            <person name="Granchi Z."/>
            <person name="Peng M."/>
            <person name="de Vries R.P."/>
            <person name="Hilden K."/>
            <person name="Makela M.R."/>
            <person name="Grigoriev I."/>
            <person name="Riley R."/>
        </authorList>
    </citation>
    <scope>NUCLEOTIDE SEQUENCE [LARGE SCALE GENOMIC DNA]</scope>
    <source>
        <strain evidence="5 6">FBCC195</strain>
    </source>
</reference>
<dbReference type="SMART" id="SM00320">
    <property type="entry name" value="WD40"/>
    <property type="match status" value="4"/>
</dbReference>
<dbReference type="Proteomes" id="UP000186601">
    <property type="component" value="Unassembled WGS sequence"/>
</dbReference>